<evidence type="ECO:0000259" key="2">
    <source>
        <dbReference type="Pfam" id="PF18962"/>
    </source>
</evidence>
<feature type="chain" id="PRO_5016054463" evidence="1">
    <location>
        <begin position="21"/>
        <end position="660"/>
    </location>
</feature>
<dbReference type="AlphaFoldDB" id="A0A2V3PHN0"/>
<name>A0A2V3PHN0_9BACT</name>
<dbReference type="NCBIfam" id="TIGR04183">
    <property type="entry name" value="Por_Secre_tail"/>
    <property type="match status" value="1"/>
</dbReference>
<keyword evidence="4" id="KW-1185">Reference proteome</keyword>
<feature type="signal peptide" evidence="1">
    <location>
        <begin position="1"/>
        <end position="20"/>
    </location>
</feature>
<comment type="caution">
    <text evidence="3">The sequence shown here is derived from an EMBL/GenBank/DDBJ whole genome shotgun (WGS) entry which is preliminary data.</text>
</comment>
<protein>
    <submittedName>
        <fullName evidence="3">Putative secreted protein (Por secretion system target)</fullName>
    </submittedName>
</protein>
<evidence type="ECO:0000256" key="1">
    <source>
        <dbReference type="SAM" id="SignalP"/>
    </source>
</evidence>
<keyword evidence="1" id="KW-0732">Signal</keyword>
<accession>A0A2V3PHN0</accession>
<evidence type="ECO:0000313" key="3">
    <source>
        <dbReference type="EMBL" id="PXV58481.1"/>
    </source>
</evidence>
<dbReference type="OrthoDB" id="994984at2"/>
<reference evidence="3 4" key="1">
    <citation type="submission" date="2018-03" db="EMBL/GenBank/DDBJ databases">
        <title>Genomic Encyclopedia of Archaeal and Bacterial Type Strains, Phase II (KMG-II): from individual species to whole genera.</title>
        <authorList>
            <person name="Goeker M."/>
        </authorList>
    </citation>
    <scope>NUCLEOTIDE SEQUENCE [LARGE SCALE GENOMIC DNA]</scope>
    <source>
        <strain evidence="3 4">DSM 100214</strain>
    </source>
</reference>
<dbReference type="InterPro" id="IPR026444">
    <property type="entry name" value="Secre_tail"/>
</dbReference>
<dbReference type="RefSeq" id="WP_110312574.1">
    <property type="nucleotide sequence ID" value="NZ_QICL01000045.1"/>
</dbReference>
<gene>
    <name evidence="3" type="ORF">CLV62_1454</name>
</gene>
<dbReference type="Pfam" id="PF18962">
    <property type="entry name" value="Por_Secre_tail"/>
    <property type="match status" value="1"/>
</dbReference>
<sequence length="660" mass="75297">MRKFILTTILAAICTISSYAQLYNIKALNVLHIDATTGQVINPASISNKGKIAFIYKYDGEEYPEEWATTYTLDGTTRAFRDIYEDDYLELANIMEVTPPVGYKKCIRKKVFYYDSDGKLLTNKTQVFGADEPITWNRSESKYFTVWIYSNPIAKEKEEFYFRFMGGGWDYSTAQPTASKITSVRVGEYYWMENNFNAWDPFTPASSHYSGYYKNYRPFTDQTMADYFKTIDASNPSEWKKLYNVTPEDINRDYGYYFEPWGAYRLHLYSIFSTDEQGTNLNHPNGAGTIQSQYRLPYYEDLRQLFAMCPFADPNDLQGTHTALNERDIRFTIGANNGLNKSAKNFSEDATTGSYWFVANNTYGLGYMPAGWRSQVLPDWFYNGIANPATEDNRWNLELGGLAQMFFTSYMPVGNKTYHGLQEDVVTLAEHVNSIPNTEYRNQSPKRTPLRWMRPLTNAELGYKLYIKIPGIESTAGWTTLRDQKDEIELLKAIRNGVINLNNITIDIKKQPHTDAAPAGYIELPKGYLRGFYVQYNIVRGLDKTANELAKYASNVEDEVLGYKAWWQNTTKSAAAIVAPSVEVAKNTVELYPNPVVDVLNIKSVSDIKSIRIIDVAGRLHMNLKETNSGNINIGHLAKGVYIISIETANGVENHRIIKN</sequence>
<proteinExistence type="predicted"/>
<evidence type="ECO:0000313" key="4">
    <source>
        <dbReference type="Proteomes" id="UP000247973"/>
    </source>
</evidence>
<dbReference type="Proteomes" id="UP000247973">
    <property type="component" value="Unassembled WGS sequence"/>
</dbReference>
<organism evidence="3 4">
    <name type="scientific">Dysgonomonas alginatilytica</name>
    <dbReference type="NCBI Taxonomy" id="1605892"/>
    <lineage>
        <taxon>Bacteria</taxon>
        <taxon>Pseudomonadati</taxon>
        <taxon>Bacteroidota</taxon>
        <taxon>Bacteroidia</taxon>
        <taxon>Bacteroidales</taxon>
        <taxon>Dysgonomonadaceae</taxon>
        <taxon>Dysgonomonas</taxon>
    </lineage>
</organism>
<dbReference type="EMBL" id="QICL01000045">
    <property type="protein sequence ID" value="PXV58481.1"/>
    <property type="molecule type" value="Genomic_DNA"/>
</dbReference>
<feature type="domain" description="Secretion system C-terminal sorting" evidence="2">
    <location>
        <begin position="591"/>
        <end position="657"/>
    </location>
</feature>